<evidence type="ECO:0000313" key="2">
    <source>
        <dbReference type="Proteomes" id="UP000193006"/>
    </source>
</evidence>
<evidence type="ECO:0000313" key="1">
    <source>
        <dbReference type="EMBL" id="ARK31628.1"/>
    </source>
</evidence>
<accession>A0A1X9MDX1</accession>
<proteinExistence type="predicted"/>
<sequence>MKQRYGILEWLSKIIEEIYRSETKMCIVGGKVNDYKMGKVRRERRCPYS</sequence>
<reference evidence="1 2" key="1">
    <citation type="submission" date="2017-04" db="EMBL/GenBank/DDBJ databases">
        <title>Bacillus krulwichiae AM31D Genome sequencing and assembly.</title>
        <authorList>
            <person name="Krulwich T.A."/>
            <person name="Anastor L."/>
            <person name="Ehrlich R."/>
            <person name="Ehrlich G.D."/>
            <person name="Janto B."/>
        </authorList>
    </citation>
    <scope>NUCLEOTIDE SEQUENCE [LARGE SCALE GENOMIC DNA]</scope>
    <source>
        <strain evidence="1 2">AM31D</strain>
    </source>
</reference>
<name>A0A1X9MDX1_9BACI</name>
<dbReference type="Proteomes" id="UP000193006">
    <property type="component" value="Chromosome"/>
</dbReference>
<organism evidence="1 2">
    <name type="scientific">Halalkalibacter krulwichiae</name>
    <dbReference type="NCBI Taxonomy" id="199441"/>
    <lineage>
        <taxon>Bacteria</taxon>
        <taxon>Bacillati</taxon>
        <taxon>Bacillota</taxon>
        <taxon>Bacilli</taxon>
        <taxon>Bacillales</taxon>
        <taxon>Bacillaceae</taxon>
        <taxon>Halalkalibacter</taxon>
    </lineage>
</organism>
<dbReference type="AlphaFoldDB" id="A0A1X9MDX1"/>
<dbReference type="KEGG" id="bkw:BkAM31D_18250"/>
<keyword evidence="2" id="KW-1185">Reference proteome</keyword>
<dbReference type="EMBL" id="CP020814">
    <property type="protein sequence ID" value="ARK31628.1"/>
    <property type="molecule type" value="Genomic_DNA"/>
</dbReference>
<protein>
    <submittedName>
        <fullName evidence="1">Uncharacterized protein</fullName>
    </submittedName>
</protein>
<gene>
    <name evidence="1" type="ORF">BkAM31D_18250</name>
</gene>